<proteinExistence type="predicted"/>
<keyword evidence="3" id="KW-1185">Reference proteome</keyword>
<gene>
    <name evidence="2" type="ORF">NTJ_04689</name>
</gene>
<sequence>MIIVISPKHFSPIPRISAASIDRCCAVGRKGEVFQPGTGSPQVLPPSAAWSAGGGRLDETDLPSPRPYWGSREDPLPPLTIILQLEH</sequence>
<name>A0ABN7AI15_9HEMI</name>
<dbReference type="EMBL" id="AP028911">
    <property type="protein sequence ID" value="BES91884.1"/>
    <property type="molecule type" value="Genomic_DNA"/>
</dbReference>
<organism evidence="2 3">
    <name type="scientific">Nesidiocoris tenuis</name>
    <dbReference type="NCBI Taxonomy" id="355587"/>
    <lineage>
        <taxon>Eukaryota</taxon>
        <taxon>Metazoa</taxon>
        <taxon>Ecdysozoa</taxon>
        <taxon>Arthropoda</taxon>
        <taxon>Hexapoda</taxon>
        <taxon>Insecta</taxon>
        <taxon>Pterygota</taxon>
        <taxon>Neoptera</taxon>
        <taxon>Paraneoptera</taxon>
        <taxon>Hemiptera</taxon>
        <taxon>Heteroptera</taxon>
        <taxon>Panheteroptera</taxon>
        <taxon>Cimicomorpha</taxon>
        <taxon>Miridae</taxon>
        <taxon>Dicyphina</taxon>
        <taxon>Nesidiocoris</taxon>
    </lineage>
</organism>
<evidence type="ECO:0000313" key="2">
    <source>
        <dbReference type="EMBL" id="BES91884.1"/>
    </source>
</evidence>
<reference evidence="2 3" key="1">
    <citation type="submission" date="2023-09" db="EMBL/GenBank/DDBJ databases">
        <title>Nesidiocoris tenuis whole genome shotgun sequence.</title>
        <authorList>
            <person name="Shibata T."/>
            <person name="Shimoda M."/>
            <person name="Kobayashi T."/>
            <person name="Uehara T."/>
        </authorList>
    </citation>
    <scope>NUCLEOTIDE SEQUENCE [LARGE SCALE GENOMIC DNA]</scope>
    <source>
        <strain evidence="2 3">Japan</strain>
    </source>
</reference>
<feature type="region of interest" description="Disordered" evidence="1">
    <location>
        <begin position="35"/>
        <end position="73"/>
    </location>
</feature>
<evidence type="ECO:0000256" key="1">
    <source>
        <dbReference type="SAM" id="MobiDB-lite"/>
    </source>
</evidence>
<dbReference type="Proteomes" id="UP001307889">
    <property type="component" value="Chromosome 3"/>
</dbReference>
<evidence type="ECO:0000313" key="3">
    <source>
        <dbReference type="Proteomes" id="UP001307889"/>
    </source>
</evidence>
<accession>A0ABN7AI15</accession>
<protein>
    <submittedName>
        <fullName evidence="2">Uncharacterized protein</fullName>
    </submittedName>
</protein>